<protein>
    <submittedName>
        <fullName evidence="1">Uncharacterized protein</fullName>
    </submittedName>
</protein>
<gene>
    <name evidence="1" type="ORF">EFW17_17250</name>
</gene>
<name>A0A3N0E605_9ACTN</name>
<keyword evidence="2" id="KW-1185">Reference proteome</keyword>
<reference evidence="1 2" key="1">
    <citation type="submission" date="2018-11" db="EMBL/GenBank/DDBJ databases">
        <title>The genome draft of YIM 96095.</title>
        <authorList>
            <person name="Tang S.-K."/>
            <person name="Chunyu W.-X."/>
            <person name="Feng Y.-Z."/>
        </authorList>
    </citation>
    <scope>NUCLEOTIDE SEQUENCE [LARGE SCALE GENOMIC DNA]</scope>
    <source>
        <strain evidence="1 2">YIM 96095</strain>
    </source>
</reference>
<sequence length="98" mass="10857">MAPQRFPPIRASDGTVSVSLYEIGEPEGDWAACDYEPGADEFEVIQYGQRNLWDEVEAAYLRWLDLGSPAAERFGLTVTAEGEHRVWVDEPGRVVSAG</sequence>
<accession>A0A3N0E605</accession>
<comment type="caution">
    <text evidence="1">The sequence shown here is derived from an EMBL/GenBank/DDBJ whole genome shotgun (WGS) entry which is preliminary data.</text>
</comment>
<dbReference type="RefSeq" id="WP_123202433.1">
    <property type="nucleotide sequence ID" value="NZ_RJMB01000018.1"/>
</dbReference>
<organism evidence="1 2">
    <name type="scientific">Halostreptopolyspora alba</name>
    <dbReference type="NCBI Taxonomy" id="2487137"/>
    <lineage>
        <taxon>Bacteria</taxon>
        <taxon>Bacillati</taxon>
        <taxon>Actinomycetota</taxon>
        <taxon>Actinomycetes</taxon>
        <taxon>Streptosporangiales</taxon>
        <taxon>Nocardiopsidaceae</taxon>
        <taxon>Halostreptopolyspora</taxon>
    </lineage>
</organism>
<proteinExistence type="predicted"/>
<dbReference type="EMBL" id="RJMB01000018">
    <property type="protein sequence ID" value="RNL83233.1"/>
    <property type="molecule type" value="Genomic_DNA"/>
</dbReference>
<evidence type="ECO:0000313" key="2">
    <source>
        <dbReference type="Proteomes" id="UP000269198"/>
    </source>
</evidence>
<dbReference type="Proteomes" id="UP000269198">
    <property type="component" value="Unassembled WGS sequence"/>
</dbReference>
<dbReference type="AlphaFoldDB" id="A0A3N0E605"/>
<dbReference type="OrthoDB" id="5143400at2"/>
<evidence type="ECO:0000313" key="1">
    <source>
        <dbReference type="EMBL" id="RNL83233.1"/>
    </source>
</evidence>